<proteinExistence type="predicted"/>
<dbReference type="Proteomes" id="UP000267268">
    <property type="component" value="Chromosome 1"/>
</dbReference>
<gene>
    <name evidence="2" type="ORF">EI427_17790</name>
</gene>
<reference evidence="2 3" key="1">
    <citation type="submission" date="2018-12" db="EMBL/GenBank/DDBJ databases">
        <title>Flammeovirga pectinis sp. nov., isolated from the gut of the Korean scallop, Patinopecten yessoensis.</title>
        <authorList>
            <person name="Bae J.-W."/>
            <person name="Jeong Y.-S."/>
            <person name="Kang W."/>
        </authorList>
    </citation>
    <scope>NUCLEOTIDE SEQUENCE [LARGE SCALE GENOMIC DNA]</scope>
    <source>
        <strain evidence="2 3">L12M1</strain>
    </source>
</reference>
<sequence>MDILNLTPLKKLPFLLLLITTISCSDDTESSFFGPTVNVSGAKEYSVQPLEKIQFTVEATPNTEFASISTVYLEQSDGIPDAQINKSNVNFFTNGVTYSFVCYAPLEKGDYEYKIVVKTSDNQKTTVTRKVKVTDDPFVVTIENEDNLPTTFIAGDAPFTFKGNVKSIRGFQVAKFFTSINLGQEQALLLRLSNQSTEKVDISTYNYPSYRVVSSTLKTEDNFEIYEFEIEVTPALNGTSSDASNFTMNFEIEDNANNDDRYREDQKVENWSHSITVQ</sequence>
<dbReference type="KEGG" id="fll:EI427_17790"/>
<dbReference type="EMBL" id="CP034562">
    <property type="protein sequence ID" value="AZQ64010.1"/>
    <property type="molecule type" value="Genomic_DNA"/>
</dbReference>
<protein>
    <recommendedName>
        <fullName evidence="4">DUF4625 domain-containing protein</fullName>
    </recommendedName>
</protein>
<evidence type="ECO:0000313" key="3">
    <source>
        <dbReference type="Proteomes" id="UP000267268"/>
    </source>
</evidence>
<evidence type="ECO:0008006" key="4">
    <source>
        <dbReference type="Google" id="ProtNLM"/>
    </source>
</evidence>
<accession>A0A3S9P726</accession>
<evidence type="ECO:0000256" key="1">
    <source>
        <dbReference type="SAM" id="MobiDB-lite"/>
    </source>
</evidence>
<feature type="region of interest" description="Disordered" evidence="1">
    <location>
        <begin position="257"/>
        <end position="278"/>
    </location>
</feature>
<dbReference type="AlphaFoldDB" id="A0A3S9P726"/>
<keyword evidence="3" id="KW-1185">Reference proteome</keyword>
<evidence type="ECO:0000313" key="2">
    <source>
        <dbReference type="EMBL" id="AZQ64010.1"/>
    </source>
</evidence>
<organism evidence="2 3">
    <name type="scientific">Flammeovirga pectinis</name>
    <dbReference type="NCBI Taxonomy" id="2494373"/>
    <lineage>
        <taxon>Bacteria</taxon>
        <taxon>Pseudomonadati</taxon>
        <taxon>Bacteroidota</taxon>
        <taxon>Cytophagia</taxon>
        <taxon>Cytophagales</taxon>
        <taxon>Flammeovirgaceae</taxon>
        <taxon>Flammeovirga</taxon>
    </lineage>
</organism>
<name>A0A3S9P726_9BACT</name>
<dbReference type="OrthoDB" id="769749at2"/>
<dbReference type="RefSeq" id="WP_126617281.1">
    <property type="nucleotide sequence ID" value="NZ_CP034562.1"/>
</dbReference>
<feature type="compositionally biased region" description="Basic and acidic residues" evidence="1">
    <location>
        <begin position="258"/>
        <end position="270"/>
    </location>
</feature>